<dbReference type="GO" id="GO:0005783">
    <property type="term" value="C:endoplasmic reticulum"/>
    <property type="evidence" value="ECO:0007669"/>
    <property type="project" value="UniProtKB-SubCell"/>
</dbReference>
<organism evidence="9 10">
    <name type="scientific">Alternaria tenuissima</name>
    <dbReference type="NCBI Taxonomy" id="119927"/>
    <lineage>
        <taxon>Eukaryota</taxon>
        <taxon>Fungi</taxon>
        <taxon>Dikarya</taxon>
        <taxon>Ascomycota</taxon>
        <taxon>Pezizomycotina</taxon>
        <taxon>Dothideomycetes</taxon>
        <taxon>Pleosporomycetidae</taxon>
        <taxon>Pleosporales</taxon>
        <taxon>Pleosporineae</taxon>
        <taxon>Pleosporaceae</taxon>
        <taxon>Alternaria</taxon>
        <taxon>Alternaria sect. Alternaria</taxon>
        <taxon>Alternaria alternata complex</taxon>
    </lineage>
</organism>
<evidence type="ECO:0000256" key="7">
    <source>
        <dbReference type="ARBA" id="ARBA00023136"/>
    </source>
</evidence>
<dbReference type="AlphaFoldDB" id="A0A4Q4M2K0"/>
<evidence type="ECO:0000256" key="3">
    <source>
        <dbReference type="ARBA" id="ARBA00004370"/>
    </source>
</evidence>
<dbReference type="EMBL" id="PDXA01000053">
    <property type="protein sequence ID" value="RYN40541.1"/>
    <property type="molecule type" value="Genomic_DNA"/>
</dbReference>
<dbReference type="PANTHER" id="PTHR48182:SF2">
    <property type="entry name" value="PROTEIN SERAC1"/>
    <property type="match status" value="1"/>
</dbReference>
<accession>A0A4Q4M2K0</accession>
<evidence type="ECO:0000256" key="2">
    <source>
        <dbReference type="ARBA" id="ARBA00004240"/>
    </source>
</evidence>
<evidence type="ECO:0000256" key="8">
    <source>
        <dbReference type="SAM" id="MobiDB-lite"/>
    </source>
</evidence>
<evidence type="ECO:0000256" key="5">
    <source>
        <dbReference type="ARBA" id="ARBA00022824"/>
    </source>
</evidence>
<feature type="compositionally biased region" description="Polar residues" evidence="8">
    <location>
        <begin position="11"/>
        <end position="53"/>
    </location>
</feature>
<feature type="region of interest" description="Disordered" evidence="8">
    <location>
        <begin position="1"/>
        <end position="72"/>
    </location>
</feature>
<keyword evidence="6" id="KW-0496">Mitochondrion</keyword>
<evidence type="ECO:0000256" key="6">
    <source>
        <dbReference type="ARBA" id="ARBA00023128"/>
    </source>
</evidence>
<dbReference type="Gene3D" id="3.40.50.1820">
    <property type="entry name" value="alpha/beta hydrolase"/>
    <property type="match status" value="1"/>
</dbReference>
<reference evidence="10" key="1">
    <citation type="journal article" date="2019" name="bioRxiv">
        <title>Genomics, evolutionary history and diagnostics of the Alternaria alternata species group including apple and Asian pear pathotypes.</title>
        <authorList>
            <person name="Armitage A.D."/>
            <person name="Cockerton H.M."/>
            <person name="Sreenivasaprasad S."/>
            <person name="Woodhall J.W."/>
            <person name="Lane C.R."/>
            <person name="Harrison R.J."/>
            <person name="Clarkson J.P."/>
        </authorList>
    </citation>
    <scope>NUCLEOTIDE SEQUENCE [LARGE SCALE GENOMIC DNA]</scope>
    <source>
        <strain evidence="10">FERA 1082</strain>
    </source>
</reference>
<evidence type="ECO:0008006" key="11">
    <source>
        <dbReference type="Google" id="ProtNLM"/>
    </source>
</evidence>
<comment type="pathway">
    <text evidence="4">Mycotoxin biosynthesis.</text>
</comment>
<dbReference type="PANTHER" id="PTHR48182">
    <property type="entry name" value="PROTEIN SERAC1"/>
    <property type="match status" value="1"/>
</dbReference>
<gene>
    <name evidence="9" type="ORF">AA0114_g10974</name>
</gene>
<evidence type="ECO:0000256" key="1">
    <source>
        <dbReference type="ARBA" id="ARBA00004173"/>
    </source>
</evidence>
<sequence>MGRFKKLFGKGSSSPRHGSTSGLDQNDALTSEQTADQTQMLNILSSRSRGRTPSPNPSVAPPRTTKDFPTGIQEWWAPSDPKSIVLDLVFVHGITGTREGTWTYGNKKGDAPWPKTFIPPLLPNVRILGFGYAADVIHWWDMVNKGRVHDYGKSLLNGLYAKRSLDDSTDRPIAFVVHSLGGLVLQSCLTLSNEASASSHLYSIVESTIAIAFLGTPHAGADSLANWASKSAKFLSVVHNVNVEIVVVLKTDSEVLAILHESFTKMLKTREPKRIDITCFYEQKEVPLVGYVVSPASAKLSGWNSIPLDKNHSDMTKFKYENDPDFVSVFSEIRRWVKVTEAKKPVLLETTSMRKPATQDEFAATQHATYLCTKYDSPNDSFTISIATRLFVEEGLHQIDFSHENLPTSRLMDSYDISGWATLLQRFQPEELDPDIRRERKPICLVPFINRRFLARIPTTDVYRILASRVSTRDFQHSASAVLVHNTIFSVSSNSQDNLPIIEVRYSDDPHPLASTLVPSVDFCKAIASNTGLVPDPSFPIQLKCTTSGHERVVMPYLMAWRAFDRDEPIFSSQYDKTSKIWSTMVELLDMAWDDDDAWECTKREVPIRVLVDDYRRTVRGLHPSRGSGDPRDMIYSELGRYCFDWFKRKHECEFEEGDIRNLLKTVEALAAISEMQDRKQVLEKWYHYYGPEISRWILLALTLTMGSNLSTVWELPDNFDVLLENSYCYIN</sequence>
<name>A0A4Q4M2K0_9PLEO</name>
<proteinExistence type="predicted"/>
<dbReference type="Proteomes" id="UP000292402">
    <property type="component" value="Unassembled WGS sequence"/>
</dbReference>
<dbReference type="SUPFAM" id="SSF53474">
    <property type="entry name" value="alpha/beta-Hydrolases"/>
    <property type="match status" value="1"/>
</dbReference>
<comment type="subcellular location">
    <subcellularLocation>
        <location evidence="2">Endoplasmic reticulum</location>
    </subcellularLocation>
    <subcellularLocation>
        <location evidence="3">Membrane</location>
    </subcellularLocation>
    <subcellularLocation>
        <location evidence="1">Mitochondrion</location>
    </subcellularLocation>
</comment>
<dbReference type="InterPro" id="IPR052374">
    <property type="entry name" value="SERAC1"/>
</dbReference>
<keyword evidence="7" id="KW-0472">Membrane</keyword>
<evidence type="ECO:0000313" key="9">
    <source>
        <dbReference type="EMBL" id="RYN40541.1"/>
    </source>
</evidence>
<dbReference type="GO" id="GO:0016020">
    <property type="term" value="C:membrane"/>
    <property type="evidence" value="ECO:0007669"/>
    <property type="project" value="UniProtKB-SubCell"/>
</dbReference>
<evidence type="ECO:0000256" key="4">
    <source>
        <dbReference type="ARBA" id="ARBA00004685"/>
    </source>
</evidence>
<dbReference type="InterPro" id="IPR029058">
    <property type="entry name" value="AB_hydrolase_fold"/>
</dbReference>
<comment type="caution">
    <text evidence="9">The sequence shown here is derived from an EMBL/GenBank/DDBJ whole genome shotgun (WGS) entry which is preliminary data.</text>
</comment>
<evidence type="ECO:0000313" key="10">
    <source>
        <dbReference type="Proteomes" id="UP000292402"/>
    </source>
</evidence>
<protein>
    <recommendedName>
        <fullName evidence="11">DUF676 domain-containing protein</fullName>
    </recommendedName>
</protein>
<dbReference type="GO" id="GO:0005739">
    <property type="term" value="C:mitochondrion"/>
    <property type="evidence" value="ECO:0007669"/>
    <property type="project" value="UniProtKB-SubCell"/>
</dbReference>
<keyword evidence="5" id="KW-0256">Endoplasmic reticulum</keyword>